<gene>
    <name evidence="4" type="ORF">Fcan01_12356</name>
</gene>
<feature type="signal peptide" evidence="3">
    <location>
        <begin position="1"/>
        <end position="19"/>
    </location>
</feature>
<feature type="transmembrane region" description="Helical" evidence="2">
    <location>
        <begin position="237"/>
        <end position="261"/>
    </location>
</feature>
<keyword evidence="2" id="KW-0472">Membrane</keyword>
<comment type="caution">
    <text evidence="4">The sequence shown here is derived from an EMBL/GenBank/DDBJ whole genome shotgun (WGS) entry which is preliminary data.</text>
</comment>
<organism evidence="4 5">
    <name type="scientific">Folsomia candida</name>
    <name type="common">Springtail</name>
    <dbReference type="NCBI Taxonomy" id="158441"/>
    <lineage>
        <taxon>Eukaryota</taxon>
        <taxon>Metazoa</taxon>
        <taxon>Ecdysozoa</taxon>
        <taxon>Arthropoda</taxon>
        <taxon>Hexapoda</taxon>
        <taxon>Collembola</taxon>
        <taxon>Entomobryomorpha</taxon>
        <taxon>Isotomoidea</taxon>
        <taxon>Isotomidae</taxon>
        <taxon>Proisotominae</taxon>
        <taxon>Folsomia</taxon>
    </lineage>
</organism>
<dbReference type="EMBL" id="LNIX01000006">
    <property type="protein sequence ID" value="OXA52796.1"/>
    <property type="molecule type" value="Genomic_DNA"/>
</dbReference>
<evidence type="ECO:0000256" key="2">
    <source>
        <dbReference type="SAM" id="Phobius"/>
    </source>
</evidence>
<keyword evidence="2" id="KW-1133">Transmembrane helix</keyword>
<protein>
    <submittedName>
        <fullName evidence="4">Uncharacterized protein</fullName>
    </submittedName>
</protein>
<feature type="compositionally biased region" description="Low complexity" evidence="1">
    <location>
        <begin position="681"/>
        <end position="692"/>
    </location>
</feature>
<evidence type="ECO:0000313" key="5">
    <source>
        <dbReference type="Proteomes" id="UP000198287"/>
    </source>
</evidence>
<keyword evidence="5" id="KW-1185">Reference proteome</keyword>
<feature type="chain" id="PRO_5012623952" evidence="3">
    <location>
        <begin position="20"/>
        <end position="724"/>
    </location>
</feature>
<dbReference type="AlphaFoldDB" id="A0A226E810"/>
<sequence length="724" mass="80639">MQYILLINFVLIVLPHAKAVDSPRMVIKAFNMSSCVVINGTVNLRPCIWDSPEKKNKSSIAPQYVKQQVLFHRVKLQDLVEDATDEIGVDNYRNTYFIWFINGSDTCVVQKNSTVGTGSCRLPRARFDILEIDLPTSMKNGTIPAYTIRGRSNHCWGYDTTRKMPQPLVRTTCNISAKSNVSNLFTLCRDTDLCDIQLHPPAPPTTLATTTEANLQTTTILPPPIVLKVKKSGSANVVAATGMLATALVLLAIHLAFSKVVRTSYFMMKKVSSIFNCLSLILLLGVTQGVVGILRNLITDRCIQIEKGESTDVVSAVPCTLRESTTKTGDRNGDNPEWLQVVPTSKNDPTAVEHTIQRHFPDNLVCIQTREEVVTTGDCKSSDAILLINKVLRKNNRGPSYERMFPGPIFTIEQSHTNKCLSVVPGTTELQLTNCSQNNGFQRWITCRNLGACDVEISWSPAQIIFPTSQNRQDDFKTVSPKLQTSRPSLSMVPAKTMQKLVQIQPSFETLTSTAASTTQMHSTCSSGVQTCPKIFVNELLYFVHNAQIMNLEDKKIITIISDFYSRKLQGDALDLLKENFVIDVDPRSESAPKGIQIVHWMKQLTKHGMNSDVVFASRRLSGLPPIFTVDNNTPEIQGRPNRENLEKLKDRIETSLNLIMEKLKDFKSEVESDLGSMLAKTSSSYSSSEGSNTFDPASDDTDMIGNIDLRTGQSNNSRRRYKK</sequence>
<evidence type="ECO:0000313" key="4">
    <source>
        <dbReference type="EMBL" id="OXA52796.1"/>
    </source>
</evidence>
<dbReference type="Proteomes" id="UP000198287">
    <property type="component" value="Unassembled WGS sequence"/>
</dbReference>
<feature type="region of interest" description="Disordered" evidence="1">
    <location>
        <begin position="681"/>
        <end position="724"/>
    </location>
</feature>
<accession>A0A226E810</accession>
<keyword evidence="3" id="KW-0732">Signal</keyword>
<name>A0A226E810_FOLCA</name>
<feature type="transmembrane region" description="Helical" evidence="2">
    <location>
        <begin position="273"/>
        <end position="294"/>
    </location>
</feature>
<reference evidence="4 5" key="1">
    <citation type="submission" date="2015-12" db="EMBL/GenBank/DDBJ databases">
        <title>The genome of Folsomia candida.</title>
        <authorList>
            <person name="Faddeeva A."/>
            <person name="Derks M.F."/>
            <person name="Anvar Y."/>
            <person name="Smit S."/>
            <person name="Van Straalen N."/>
            <person name="Roelofs D."/>
        </authorList>
    </citation>
    <scope>NUCLEOTIDE SEQUENCE [LARGE SCALE GENOMIC DNA]</scope>
    <source>
        <strain evidence="4 5">VU population</strain>
        <tissue evidence="4">Whole body</tissue>
    </source>
</reference>
<proteinExistence type="predicted"/>
<evidence type="ECO:0000256" key="1">
    <source>
        <dbReference type="SAM" id="MobiDB-lite"/>
    </source>
</evidence>
<dbReference type="PROSITE" id="PS50231">
    <property type="entry name" value="RICIN_B_LECTIN"/>
    <property type="match status" value="1"/>
</dbReference>
<evidence type="ECO:0000256" key="3">
    <source>
        <dbReference type="SAM" id="SignalP"/>
    </source>
</evidence>
<keyword evidence="2" id="KW-0812">Transmembrane</keyword>